<dbReference type="PANTHER" id="PTHR11640:SF136">
    <property type="entry name" value="NEPHRIN"/>
    <property type="match status" value="1"/>
</dbReference>
<feature type="domain" description="Ig-like" evidence="8">
    <location>
        <begin position="12"/>
        <end position="120"/>
    </location>
</feature>
<evidence type="ECO:0000313" key="9">
    <source>
        <dbReference type="Proteomes" id="UP000694865"/>
    </source>
</evidence>
<evidence type="ECO:0000256" key="2">
    <source>
        <dbReference type="ARBA" id="ARBA00023136"/>
    </source>
</evidence>
<feature type="region of interest" description="Disordered" evidence="6">
    <location>
        <begin position="685"/>
        <end position="704"/>
    </location>
</feature>
<feature type="domain" description="Ig-like" evidence="8">
    <location>
        <begin position="345"/>
        <end position="437"/>
    </location>
</feature>
<dbReference type="InterPro" id="IPR036179">
    <property type="entry name" value="Ig-like_dom_sf"/>
</dbReference>
<evidence type="ECO:0000259" key="8">
    <source>
        <dbReference type="PROSITE" id="PS50835"/>
    </source>
</evidence>
<sequence>MGDSTIRVQPFPSVAIQITGPSDIDILEGNDATLECVITGLSSPNAVSWSIVGSPNLRIFTVYPNGMVAHAADYDANKHSDWSIDQSRTNHYDLIIPDVNIDDDGIYDCGLNIDTPGTIASHYGTLSVTVPVTSVSIDGYSTGTTVYIIHGSESSFTCRVIGTKPSADIDWFIGTQLYQGTLSVENDGKLRDTTSVFTFTPNLDNDDDKQLQCKASNTDERSPVTTYVTLYVKVAIPSNPMISDASSDYSTGSTVIVTSGNSYTFTCTAGESRPEPTITWYLGSTEKTGNQPSVIPNGKLSTTVRSLTFTPQWTDHDEQLQCRAENDVTPQYKQTHIMLDVYVGPTIPTISGSNAITAGTSATFTCFTTSRPESILTWYINNTPQSINNNTPQNNNGLIIASSDLMFTSNLDNHNGKNLKCKADNEADTSAKEKEITLEVQVIPSNIEISSVSTGKLIVYNNIESTITCTSIGGKPAATIQWYINNSPATHDNVQTPDNQQDNRLKDTISTLVLTPIYTEHHNKTLKCEATNDATDRDQPINEQVLLDVWISPDQVNIDGYSTNDNVTMRAGVEYQLDCTASKAHPPASIEWYKDDVDITTGSNSRIVWDHDGKMDTISRLSITPIKEDFGKRIGCEKAPISNEYSPENVPTNPGVYIGPLVGIVAVIALVTAAGVIFMRRRGKQNKDTTLEERQDHELPERTSTGKLEIKRLLHNYLH</sequence>
<keyword evidence="5" id="KW-0393">Immunoglobulin domain</keyword>
<feature type="domain" description="Ig-like" evidence="8">
    <location>
        <begin position="131"/>
        <end position="229"/>
    </location>
</feature>
<keyword evidence="7" id="KW-1133">Transmembrane helix</keyword>
<feature type="transmembrane region" description="Helical" evidence="7">
    <location>
        <begin position="657"/>
        <end position="678"/>
    </location>
</feature>
<dbReference type="PANTHER" id="PTHR11640">
    <property type="entry name" value="NEPHRIN"/>
    <property type="match status" value="1"/>
</dbReference>
<feature type="compositionally biased region" description="Basic and acidic residues" evidence="6">
    <location>
        <begin position="685"/>
        <end position="701"/>
    </location>
</feature>
<evidence type="ECO:0000256" key="6">
    <source>
        <dbReference type="SAM" id="MobiDB-lite"/>
    </source>
</evidence>
<feature type="domain" description="Ig-like" evidence="8">
    <location>
        <begin position="240"/>
        <end position="338"/>
    </location>
</feature>
<dbReference type="Gene3D" id="2.60.40.10">
    <property type="entry name" value="Immunoglobulins"/>
    <property type="match status" value="6"/>
</dbReference>
<comment type="subcellular location">
    <subcellularLocation>
        <location evidence="1">Membrane</location>
        <topology evidence="1">Single-pass type I membrane protein</topology>
    </subcellularLocation>
</comment>
<gene>
    <name evidence="10" type="primary">LOC102807142</name>
</gene>
<evidence type="ECO:0000256" key="3">
    <source>
        <dbReference type="ARBA" id="ARBA00023157"/>
    </source>
</evidence>
<dbReference type="CDD" id="cd00096">
    <property type="entry name" value="Ig"/>
    <property type="match status" value="1"/>
</dbReference>
<evidence type="ECO:0000256" key="1">
    <source>
        <dbReference type="ARBA" id="ARBA00004479"/>
    </source>
</evidence>
<evidence type="ECO:0000256" key="4">
    <source>
        <dbReference type="ARBA" id="ARBA00023180"/>
    </source>
</evidence>
<keyword evidence="4" id="KW-0325">Glycoprotein</keyword>
<keyword evidence="9" id="KW-1185">Reference proteome</keyword>
<dbReference type="InterPro" id="IPR007110">
    <property type="entry name" value="Ig-like_dom"/>
</dbReference>
<keyword evidence="7" id="KW-0812">Transmembrane</keyword>
<name>A0ABM0MC98_SACKO</name>
<dbReference type="InterPro" id="IPR013162">
    <property type="entry name" value="CD80_C2-set"/>
</dbReference>
<evidence type="ECO:0000256" key="7">
    <source>
        <dbReference type="SAM" id="Phobius"/>
    </source>
</evidence>
<organism evidence="9 10">
    <name type="scientific">Saccoglossus kowalevskii</name>
    <name type="common">Acorn worm</name>
    <dbReference type="NCBI Taxonomy" id="10224"/>
    <lineage>
        <taxon>Eukaryota</taxon>
        <taxon>Metazoa</taxon>
        <taxon>Hemichordata</taxon>
        <taxon>Enteropneusta</taxon>
        <taxon>Harrimaniidae</taxon>
        <taxon>Saccoglossus</taxon>
    </lineage>
</organism>
<dbReference type="GeneID" id="102807142"/>
<accession>A0ABM0MC98</accession>
<keyword evidence="3" id="KW-1015">Disulfide bond</keyword>
<feature type="domain" description="Ig-like" evidence="8">
    <location>
        <begin position="553"/>
        <end position="646"/>
    </location>
</feature>
<keyword evidence="2 7" id="KW-0472">Membrane</keyword>
<dbReference type="PROSITE" id="PS50835">
    <property type="entry name" value="IG_LIKE"/>
    <property type="match status" value="6"/>
</dbReference>
<dbReference type="RefSeq" id="XP_006817639.1">
    <property type="nucleotide sequence ID" value="XM_006817576.1"/>
</dbReference>
<proteinExistence type="predicted"/>
<dbReference type="SMART" id="SM00409">
    <property type="entry name" value="IG"/>
    <property type="match status" value="5"/>
</dbReference>
<dbReference type="InterPro" id="IPR003599">
    <property type="entry name" value="Ig_sub"/>
</dbReference>
<dbReference type="SUPFAM" id="SSF48726">
    <property type="entry name" value="Immunoglobulin"/>
    <property type="match status" value="6"/>
</dbReference>
<dbReference type="Proteomes" id="UP000694865">
    <property type="component" value="Unplaced"/>
</dbReference>
<feature type="domain" description="Ig-like" evidence="8">
    <location>
        <begin position="444"/>
        <end position="542"/>
    </location>
</feature>
<protein>
    <submittedName>
        <fullName evidence="10">Nephrin-like</fullName>
    </submittedName>
</protein>
<dbReference type="InterPro" id="IPR013783">
    <property type="entry name" value="Ig-like_fold"/>
</dbReference>
<dbReference type="Pfam" id="PF08205">
    <property type="entry name" value="C2-set_2"/>
    <property type="match status" value="5"/>
</dbReference>
<dbReference type="InterPro" id="IPR051275">
    <property type="entry name" value="Cell_adhesion_signaling"/>
</dbReference>
<evidence type="ECO:0000313" key="10">
    <source>
        <dbReference type="RefSeq" id="XP_006817639.1"/>
    </source>
</evidence>
<reference evidence="10" key="1">
    <citation type="submission" date="2025-08" db="UniProtKB">
        <authorList>
            <consortium name="RefSeq"/>
        </authorList>
    </citation>
    <scope>IDENTIFICATION</scope>
    <source>
        <tissue evidence="10">Testes</tissue>
    </source>
</reference>
<evidence type="ECO:0000256" key="5">
    <source>
        <dbReference type="ARBA" id="ARBA00023319"/>
    </source>
</evidence>